<comment type="similarity">
    <text evidence="1 2">Belongs to the polypeptide deformylase family.</text>
</comment>
<dbReference type="AlphaFoldDB" id="A0A0G0WNG4"/>
<feature type="binding site" evidence="2">
    <location>
        <position position="131"/>
    </location>
    <ligand>
        <name>Fe cation</name>
        <dbReference type="ChEBI" id="CHEBI:24875"/>
    </ligand>
</feature>
<accession>A0A0G0WNG4</accession>
<dbReference type="PIRSF" id="PIRSF004749">
    <property type="entry name" value="Pep_def"/>
    <property type="match status" value="1"/>
</dbReference>
<dbReference type="GO" id="GO:0046872">
    <property type="term" value="F:metal ion binding"/>
    <property type="evidence" value="ECO:0007669"/>
    <property type="project" value="UniProtKB-KW"/>
</dbReference>
<dbReference type="PANTHER" id="PTHR10458:SF22">
    <property type="entry name" value="PEPTIDE DEFORMYLASE"/>
    <property type="match status" value="1"/>
</dbReference>
<feature type="active site" evidence="2">
    <location>
        <position position="132"/>
    </location>
</feature>
<dbReference type="PANTHER" id="PTHR10458">
    <property type="entry name" value="PEPTIDE DEFORMYLASE"/>
    <property type="match status" value="1"/>
</dbReference>
<dbReference type="GO" id="GO:0042586">
    <property type="term" value="F:peptide deformylase activity"/>
    <property type="evidence" value="ECO:0007669"/>
    <property type="project" value="UniProtKB-UniRule"/>
</dbReference>
<keyword evidence="2" id="KW-0479">Metal-binding</keyword>
<feature type="binding site" evidence="2">
    <location>
        <position position="135"/>
    </location>
    <ligand>
        <name>Fe cation</name>
        <dbReference type="ChEBI" id="CHEBI:24875"/>
    </ligand>
</feature>
<gene>
    <name evidence="2" type="primary">def</name>
    <name evidence="3" type="ORF">UU67_C0002G0006</name>
</gene>
<dbReference type="EMBL" id="LCBN01000002">
    <property type="protein sequence ID" value="KKS14340.1"/>
    <property type="molecule type" value="Genomic_DNA"/>
</dbReference>
<dbReference type="CDD" id="cd00487">
    <property type="entry name" value="Pep_deformylase"/>
    <property type="match status" value="1"/>
</dbReference>
<keyword evidence="2" id="KW-0378">Hydrolase</keyword>
<comment type="catalytic activity">
    <reaction evidence="2">
        <text>N-terminal N-formyl-L-methionyl-[peptide] + H2O = N-terminal L-methionyl-[peptide] + formate</text>
        <dbReference type="Rhea" id="RHEA:24420"/>
        <dbReference type="Rhea" id="RHEA-COMP:10639"/>
        <dbReference type="Rhea" id="RHEA-COMP:10640"/>
        <dbReference type="ChEBI" id="CHEBI:15377"/>
        <dbReference type="ChEBI" id="CHEBI:15740"/>
        <dbReference type="ChEBI" id="CHEBI:49298"/>
        <dbReference type="ChEBI" id="CHEBI:64731"/>
        <dbReference type="EC" id="3.5.1.88"/>
    </reaction>
</comment>
<comment type="caution">
    <text evidence="3">The sequence shown here is derived from an EMBL/GenBank/DDBJ whole genome shotgun (WGS) entry which is preliminary data.</text>
</comment>
<dbReference type="Gene3D" id="3.90.45.10">
    <property type="entry name" value="Peptide deformylase"/>
    <property type="match status" value="1"/>
</dbReference>
<comment type="cofactor">
    <cofactor evidence="2">
        <name>Fe(2+)</name>
        <dbReference type="ChEBI" id="CHEBI:29033"/>
    </cofactor>
    <text evidence="2">Binds 1 Fe(2+) ion.</text>
</comment>
<dbReference type="PATRIC" id="fig|1618429.3.peg.40"/>
<evidence type="ECO:0000313" key="3">
    <source>
        <dbReference type="EMBL" id="KKS14340.1"/>
    </source>
</evidence>
<evidence type="ECO:0000313" key="4">
    <source>
        <dbReference type="Proteomes" id="UP000034753"/>
    </source>
</evidence>
<dbReference type="SUPFAM" id="SSF56420">
    <property type="entry name" value="Peptide deformylase"/>
    <property type="match status" value="1"/>
</dbReference>
<dbReference type="HAMAP" id="MF_00163">
    <property type="entry name" value="Pep_deformylase"/>
    <property type="match status" value="1"/>
</dbReference>
<reference evidence="3 4" key="1">
    <citation type="journal article" date="2015" name="Nature">
        <title>rRNA introns, odd ribosomes, and small enigmatic genomes across a large radiation of phyla.</title>
        <authorList>
            <person name="Brown C.T."/>
            <person name="Hug L.A."/>
            <person name="Thomas B.C."/>
            <person name="Sharon I."/>
            <person name="Castelle C.J."/>
            <person name="Singh A."/>
            <person name="Wilkins M.J."/>
            <person name="Williams K.H."/>
            <person name="Banfield J.F."/>
        </authorList>
    </citation>
    <scope>NUCLEOTIDE SEQUENCE [LARGE SCALE GENOMIC DNA]</scope>
</reference>
<keyword evidence="2" id="KW-0408">Iron</keyword>
<dbReference type="InterPro" id="IPR023635">
    <property type="entry name" value="Peptide_deformylase"/>
</dbReference>
<dbReference type="GO" id="GO:0006412">
    <property type="term" value="P:translation"/>
    <property type="evidence" value="ECO:0007669"/>
    <property type="project" value="UniProtKB-UniRule"/>
</dbReference>
<dbReference type="InterPro" id="IPR036821">
    <property type="entry name" value="Peptide_deformylase_sf"/>
</dbReference>
<comment type="function">
    <text evidence="2">Removes the formyl group from the N-terminal Met of newly synthesized proteins. Requires at least a dipeptide for an efficient rate of reaction. N-terminal L-methionine is a prerequisite for activity but the enzyme has broad specificity at other positions.</text>
</comment>
<feature type="binding site" evidence="2">
    <location>
        <position position="89"/>
    </location>
    <ligand>
        <name>Fe cation</name>
        <dbReference type="ChEBI" id="CHEBI:24875"/>
    </ligand>
</feature>
<protein>
    <recommendedName>
        <fullName evidence="2">Peptide deformylase</fullName>
        <shortName evidence="2">PDF</shortName>
        <ecNumber evidence="2">3.5.1.88</ecNumber>
    </recommendedName>
    <alternativeName>
        <fullName evidence="2">Polypeptide deformylase</fullName>
    </alternativeName>
</protein>
<name>A0A0G0WNG4_9BACT</name>
<dbReference type="Pfam" id="PF01327">
    <property type="entry name" value="Pep_deformylase"/>
    <property type="match status" value="1"/>
</dbReference>
<keyword evidence="2" id="KW-0648">Protein biosynthesis</keyword>
<dbReference type="Proteomes" id="UP000034753">
    <property type="component" value="Unassembled WGS sequence"/>
</dbReference>
<evidence type="ECO:0000256" key="2">
    <source>
        <dbReference type="HAMAP-Rule" id="MF_00163"/>
    </source>
</evidence>
<sequence length="172" mass="19835">MEILVAPNPKLRVKTKPVKKITPELIKLGRKMIKFTQSFTDPEGVGLSTNQIGRDERFFIAKIAKKFIICFNPEIRSFAKKERVYFEGCLSIPNYFGEVKRPIFIRVLYLDETGQRISKKLSGPSSWIFQHEMDHLNGILFMDHVLEQKGRVFKCVGKDRAGGDVFEEIKLV</sequence>
<evidence type="ECO:0000256" key="1">
    <source>
        <dbReference type="ARBA" id="ARBA00010759"/>
    </source>
</evidence>
<organism evidence="3 4">
    <name type="scientific">Candidatus Daviesbacteria bacterium GW2011_GWB1_41_5</name>
    <dbReference type="NCBI Taxonomy" id="1618429"/>
    <lineage>
        <taxon>Bacteria</taxon>
        <taxon>Candidatus Daviesiibacteriota</taxon>
    </lineage>
</organism>
<dbReference type="EC" id="3.5.1.88" evidence="2"/>
<dbReference type="NCBIfam" id="TIGR00079">
    <property type="entry name" value="pept_deformyl"/>
    <property type="match status" value="1"/>
</dbReference>
<dbReference type="PRINTS" id="PR01576">
    <property type="entry name" value="PDEFORMYLASE"/>
</dbReference>
<proteinExistence type="inferred from homology"/>